<accession>A0A9P1GV46</accession>
<evidence type="ECO:0000313" key="3">
    <source>
        <dbReference type="EMBL" id="CAI4210884.1"/>
    </source>
</evidence>
<comment type="caution">
    <text evidence="3">The sequence shown here is derived from an EMBL/GenBank/DDBJ whole genome shotgun (WGS) entry which is preliminary data.</text>
</comment>
<organism evidence="3 4">
    <name type="scientific">Parascedosporium putredinis</name>
    <dbReference type="NCBI Taxonomy" id="1442378"/>
    <lineage>
        <taxon>Eukaryota</taxon>
        <taxon>Fungi</taxon>
        <taxon>Dikarya</taxon>
        <taxon>Ascomycota</taxon>
        <taxon>Pezizomycotina</taxon>
        <taxon>Sordariomycetes</taxon>
        <taxon>Hypocreomycetidae</taxon>
        <taxon>Microascales</taxon>
        <taxon>Microascaceae</taxon>
        <taxon>Parascedosporium</taxon>
    </lineage>
</organism>
<feature type="chain" id="PRO_5040112496" evidence="2">
    <location>
        <begin position="17"/>
        <end position="247"/>
    </location>
</feature>
<evidence type="ECO:0000256" key="2">
    <source>
        <dbReference type="SAM" id="SignalP"/>
    </source>
</evidence>
<name>A0A9P1GV46_9PEZI</name>
<keyword evidence="4" id="KW-1185">Reference proteome</keyword>
<sequence length="247" mass="26269">MKAFTLLLVAAGVASAATVPNHPRRAVLAVRQNSTEEADVETQIEDDISDDSSDDSSSNLSSNLSFDDFSINDFINLGVTDVLNIDNISQHELDLATALSAMLGGLGFGGQVTVNDFVGFGFNAQLQMFLAFQQIAQLLSLGRIGANDAFGLIRGNLLNFGFNGFNGFNGVGLQGLGGFGSGLRGLNGLNNLNLEDIAASLGISVDELTRGNNNNRNSNNRNSNNNNNNNNNNNSNDEEDDLSEFTR</sequence>
<evidence type="ECO:0000256" key="1">
    <source>
        <dbReference type="SAM" id="MobiDB-lite"/>
    </source>
</evidence>
<keyword evidence="2" id="KW-0732">Signal</keyword>
<feature type="region of interest" description="Disordered" evidence="1">
    <location>
        <begin position="210"/>
        <end position="247"/>
    </location>
</feature>
<feature type="compositionally biased region" description="Acidic residues" evidence="1">
    <location>
        <begin position="36"/>
        <end position="54"/>
    </location>
</feature>
<feature type="compositionally biased region" description="Acidic residues" evidence="1">
    <location>
        <begin position="236"/>
        <end position="247"/>
    </location>
</feature>
<reference evidence="3" key="1">
    <citation type="submission" date="2022-11" db="EMBL/GenBank/DDBJ databases">
        <authorList>
            <person name="Scott C."/>
            <person name="Bruce N."/>
        </authorList>
    </citation>
    <scope>NUCLEOTIDE SEQUENCE</scope>
</reference>
<dbReference type="Proteomes" id="UP000838763">
    <property type="component" value="Unassembled WGS sequence"/>
</dbReference>
<feature type="region of interest" description="Disordered" evidence="1">
    <location>
        <begin position="32"/>
        <end position="59"/>
    </location>
</feature>
<evidence type="ECO:0000313" key="4">
    <source>
        <dbReference type="Proteomes" id="UP000838763"/>
    </source>
</evidence>
<feature type="compositionally biased region" description="Low complexity" evidence="1">
    <location>
        <begin position="212"/>
        <end position="235"/>
    </location>
</feature>
<dbReference type="EMBL" id="CALLCH030000001">
    <property type="protein sequence ID" value="CAI4210884.1"/>
    <property type="molecule type" value="Genomic_DNA"/>
</dbReference>
<gene>
    <name evidence="3" type="ORF">PPNO1_LOCUS682</name>
</gene>
<dbReference type="AlphaFoldDB" id="A0A9P1GV46"/>
<protein>
    <submittedName>
        <fullName evidence="3">Uncharacterized protein</fullName>
    </submittedName>
</protein>
<proteinExistence type="predicted"/>
<feature type="signal peptide" evidence="2">
    <location>
        <begin position="1"/>
        <end position="16"/>
    </location>
</feature>
<dbReference type="OrthoDB" id="10523278at2759"/>